<sequence length="168" mass="19007">MACIKENDLRHLINILTISCLLTVLSCEQPKTITSDEKIEVSDNVRQTLTDYYNDIRELGLTAEFKYLDNSKDFFWTPPGYSSSISYDSVATILNHSAPLYQSIDNQWDSLRITVLTKELAAYTGRLRSTMTDTSGQVFKLKLVETGLLIKRHDGWKLLCGQTATTSD</sequence>
<evidence type="ECO:0000313" key="1">
    <source>
        <dbReference type="EMBL" id="TAI47827.1"/>
    </source>
</evidence>
<organism evidence="1 2">
    <name type="scientific">Flagellimonas allohymeniacidonis</name>
    <dbReference type="NCBI Taxonomy" id="2517819"/>
    <lineage>
        <taxon>Bacteria</taxon>
        <taxon>Pseudomonadati</taxon>
        <taxon>Bacteroidota</taxon>
        <taxon>Flavobacteriia</taxon>
        <taxon>Flavobacteriales</taxon>
        <taxon>Flavobacteriaceae</taxon>
        <taxon>Flagellimonas</taxon>
    </lineage>
</organism>
<gene>
    <name evidence="1" type="ORF">EW142_14325</name>
</gene>
<dbReference type="EMBL" id="SGIU01000002">
    <property type="protein sequence ID" value="TAI47827.1"/>
    <property type="molecule type" value="Genomic_DNA"/>
</dbReference>
<keyword evidence="2" id="KW-1185">Reference proteome</keyword>
<dbReference type="SUPFAM" id="SSF54427">
    <property type="entry name" value="NTF2-like"/>
    <property type="match status" value="1"/>
</dbReference>
<protein>
    <submittedName>
        <fullName evidence="1">Uncharacterized protein</fullName>
    </submittedName>
</protein>
<dbReference type="PROSITE" id="PS51257">
    <property type="entry name" value="PROKAR_LIPOPROTEIN"/>
    <property type="match status" value="1"/>
</dbReference>
<evidence type="ECO:0000313" key="2">
    <source>
        <dbReference type="Proteomes" id="UP000291981"/>
    </source>
</evidence>
<proteinExistence type="predicted"/>
<dbReference type="Proteomes" id="UP000291981">
    <property type="component" value="Unassembled WGS sequence"/>
</dbReference>
<accession>A0A4Q8QE15</accession>
<name>A0A4Q8QE15_9FLAO</name>
<dbReference type="OrthoDB" id="1435559at2"/>
<dbReference type="AlphaFoldDB" id="A0A4Q8QE15"/>
<dbReference type="InterPro" id="IPR032710">
    <property type="entry name" value="NTF2-like_dom_sf"/>
</dbReference>
<comment type="caution">
    <text evidence="1">The sequence shown here is derived from an EMBL/GenBank/DDBJ whole genome shotgun (WGS) entry which is preliminary data.</text>
</comment>
<reference evidence="1 2" key="1">
    <citation type="submission" date="2019-02" db="EMBL/GenBank/DDBJ databases">
        <title>Draft genome sequence of Muricauda sp. 176CP4-71.</title>
        <authorList>
            <person name="Park J.-S."/>
        </authorList>
    </citation>
    <scope>NUCLEOTIDE SEQUENCE [LARGE SCALE GENOMIC DNA]</scope>
    <source>
        <strain evidence="1 2">176CP4-71</strain>
    </source>
</reference>